<evidence type="ECO:0000313" key="4">
    <source>
        <dbReference type="Proteomes" id="UP000678499"/>
    </source>
</evidence>
<dbReference type="AlphaFoldDB" id="A0A7R9G9A6"/>
<keyword evidence="2" id="KW-0472">Membrane</keyword>
<protein>
    <submittedName>
        <fullName evidence="3">Uncharacterized protein</fullName>
    </submittedName>
</protein>
<sequence>MGCNFGVICRPNGFLKIVEIVLGLICMILLRAYNIDWGQGDALTGLDRRLMGITTIGGMLLVTIPLLISYMINDTGLEKSTLRDAERERSVEARPRHASPDRMRPEEAEHQALLGRWAPFNPSIRDRHLTLVASISVSSN</sequence>
<name>A0A7R9G9A6_9CRUS</name>
<evidence type="ECO:0000256" key="2">
    <source>
        <dbReference type="SAM" id="Phobius"/>
    </source>
</evidence>
<dbReference type="EMBL" id="OA882074">
    <property type="protein sequence ID" value="CAD7272497.1"/>
    <property type="molecule type" value="Genomic_DNA"/>
</dbReference>
<accession>A0A7R9G9A6</accession>
<evidence type="ECO:0000256" key="1">
    <source>
        <dbReference type="SAM" id="MobiDB-lite"/>
    </source>
</evidence>
<evidence type="ECO:0000313" key="3">
    <source>
        <dbReference type="EMBL" id="CAD7272497.1"/>
    </source>
</evidence>
<keyword evidence="4" id="KW-1185">Reference proteome</keyword>
<feature type="transmembrane region" description="Helical" evidence="2">
    <location>
        <begin position="12"/>
        <end position="30"/>
    </location>
</feature>
<dbReference type="Proteomes" id="UP000678499">
    <property type="component" value="Unassembled WGS sequence"/>
</dbReference>
<reference evidence="3" key="1">
    <citation type="submission" date="2020-11" db="EMBL/GenBank/DDBJ databases">
        <authorList>
            <person name="Tran Van P."/>
        </authorList>
    </citation>
    <scope>NUCLEOTIDE SEQUENCE</scope>
</reference>
<dbReference type="EMBL" id="CAJPEX010000037">
    <property type="protein sequence ID" value="CAG0912649.1"/>
    <property type="molecule type" value="Genomic_DNA"/>
</dbReference>
<feature type="transmembrane region" description="Helical" evidence="2">
    <location>
        <begin position="50"/>
        <end position="72"/>
    </location>
</feature>
<proteinExistence type="predicted"/>
<keyword evidence="2" id="KW-1133">Transmembrane helix</keyword>
<feature type="region of interest" description="Disordered" evidence="1">
    <location>
        <begin position="83"/>
        <end position="109"/>
    </location>
</feature>
<organism evidence="3">
    <name type="scientific">Notodromas monacha</name>
    <dbReference type="NCBI Taxonomy" id="399045"/>
    <lineage>
        <taxon>Eukaryota</taxon>
        <taxon>Metazoa</taxon>
        <taxon>Ecdysozoa</taxon>
        <taxon>Arthropoda</taxon>
        <taxon>Crustacea</taxon>
        <taxon>Oligostraca</taxon>
        <taxon>Ostracoda</taxon>
        <taxon>Podocopa</taxon>
        <taxon>Podocopida</taxon>
        <taxon>Cypridocopina</taxon>
        <taxon>Cypridoidea</taxon>
        <taxon>Cyprididae</taxon>
        <taxon>Notodromas</taxon>
    </lineage>
</organism>
<dbReference type="OrthoDB" id="6349206at2759"/>
<keyword evidence="2" id="KW-0812">Transmembrane</keyword>
<gene>
    <name evidence="3" type="ORF">NMOB1V02_LOCUS426</name>
</gene>